<evidence type="ECO:0000313" key="2">
    <source>
        <dbReference type="Proteomes" id="UP000038045"/>
    </source>
</evidence>
<keyword evidence="1" id="KW-0472">Membrane</keyword>
<dbReference type="PANTHER" id="PTHR34149">
    <property type="entry name" value="PROTEIN CBG11905-RELATED"/>
    <property type="match status" value="1"/>
</dbReference>
<dbReference type="PANTHER" id="PTHR34149:SF9">
    <property type="entry name" value="PROTEIN CBG09996"/>
    <property type="match status" value="1"/>
</dbReference>
<evidence type="ECO:0000313" key="3">
    <source>
        <dbReference type="WBParaSite" id="PTRK_0001334100.1"/>
    </source>
</evidence>
<dbReference type="Pfam" id="PF10853">
    <property type="entry name" value="DUF2650"/>
    <property type="match status" value="1"/>
</dbReference>
<keyword evidence="1" id="KW-1133">Transmembrane helix</keyword>
<keyword evidence="1" id="KW-0812">Transmembrane</keyword>
<dbReference type="AlphaFoldDB" id="A0A0N4ZXC7"/>
<name>A0A0N4ZXC7_PARTI</name>
<reference evidence="3" key="1">
    <citation type="submission" date="2017-02" db="UniProtKB">
        <authorList>
            <consortium name="WormBaseParasite"/>
        </authorList>
    </citation>
    <scope>IDENTIFICATION</scope>
</reference>
<keyword evidence="2" id="KW-1185">Reference proteome</keyword>
<evidence type="ECO:0000256" key="1">
    <source>
        <dbReference type="SAM" id="Phobius"/>
    </source>
</evidence>
<sequence>MELNLYLKFIFIGMIKSVKSVYQCPLSGSGGGSIYGGNYCGAESLFHHYSCCEDNYFECCFELEDWVKVVFILIGILLLFCCFGMSVSFFWAYKHVAKASRIEKR</sequence>
<proteinExistence type="predicted"/>
<dbReference type="Proteomes" id="UP000038045">
    <property type="component" value="Unplaced"/>
</dbReference>
<accession>A0A0N4ZXC7</accession>
<protein>
    <submittedName>
        <fullName evidence="3">CX domain-containing protein</fullName>
    </submittedName>
</protein>
<dbReference type="InterPro" id="IPR022559">
    <property type="entry name" value="SUP-1-like"/>
</dbReference>
<dbReference type="WBParaSite" id="PTRK_0001334100.1">
    <property type="protein sequence ID" value="PTRK_0001334100.1"/>
    <property type="gene ID" value="PTRK_0001334100"/>
</dbReference>
<organism evidence="2 3">
    <name type="scientific">Parastrongyloides trichosuri</name>
    <name type="common">Possum-specific nematode worm</name>
    <dbReference type="NCBI Taxonomy" id="131310"/>
    <lineage>
        <taxon>Eukaryota</taxon>
        <taxon>Metazoa</taxon>
        <taxon>Ecdysozoa</taxon>
        <taxon>Nematoda</taxon>
        <taxon>Chromadorea</taxon>
        <taxon>Rhabditida</taxon>
        <taxon>Tylenchina</taxon>
        <taxon>Panagrolaimomorpha</taxon>
        <taxon>Strongyloidoidea</taxon>
        <taxon>Strongyloididae</taxon>
        <taxon>Parastrongyloides</taxon>
    </lineage>
</organism>
<feature type="transmembrane region" description="Helical" evidence="1">
    <location>
        <begin position="71"/>
        <end position="93"/>
    </location>
</feature>